<dbReference type="EMBL" id="JAMKFB020000006">
    <property type="protein sequence ID" value="KAL0190864.1"/>
    <property type="molecule type" value="Genomic_DNA"/>
</dbReference>
<evidence type="ECO:0000313" key="2">
    <source>
        <dbReference type="Proteomes" id="UP001529510"/>
    </source>
</evidence>
<organism evidence="1 2">
    <name type="scientific">Cirrhinus mrigala</name>
    <name type="common">Mrigala</name>
    <dbReference type="NCBI Taxonomy" id="683832"/>
    <lineage>
        <taxon>Eukaryota</taxon>
        <taxon>Metazoa</taxon>
        <taxon>Chordata</taxon>
        <taxon>Craniata</taxon>
        <taxon>Vertebrata</taxon>
        <taxon>Euteleostomi</taxon>
        <taxon>Actinopterygii</taxon>
        <taxon>Neopterygii</taxon>
        <taxon>Teleostei</taxon>
        <taxon>Ostariophysi</taxon>
        <taxon>Cypriniformes</taxon>
        <taxon>Cyprinidae</taxon>
        <taxon>Labeoninae</taxon>
        <taxon>Labeonini</taxon>
        <taxon>Cirrhinus</taxon>
    </lineage>
</organism>
<dbReference type="Gene3D" id="3.10.10.10">
    <property type="entry name" value="HIV Type 1 Reverse Transcriptase, subunit A, domain 1"/>
    <property type="match status" value="1"/>
</dbReference>
<feature type="non-terminal residue" evidence="1">
    <location>
        <position position="1"/>
    </location>
</feature>
<gene>
    <name evidence="1" type="ORF">M9458_013562</name>
</gene>
<comment type="caution">
    <text evidence="1">The sequence shown here is derived from an EMBL/GenBank/DDBJ whole genome shotgun (WGS) entry which is preliminary data.</text>
</comment>
<protein>
    <submittedName>
        <fullName evidence="1">Uncharacterized protein</fullName>
    </submittedName>
</protein>
<evidence type="ECO:0000313" key="1">
    <source>
        <dbReference type="EMBL" id="KAL0190864.1"/>
    </source>
</evidence>
<keyword evidence="2" id="KW-1185">Reference proteome</keyword>
<feature type="non-terminal residue" evidence="1">
    <location>
        <position position="219"/>
    </location>
</feature>
<dbReference type="InterPro" id="IPR043502">
    <property type="entry name" value="DNA/RNA_pol_sf"/>
</dbReference>
<dbReference type="Gene3D" id="2.40.70.10">
    <property type="entry name" value="Acid Proteases"/>
    <property type="match status" value="1"/>
</dbReference>
<name>A0ABD0QX97_CIRMR</name>
<dbReference type="SUPFAM" id="SSF56672">
    <property type="entry name" value="DNA/RNA polymerases"/>
    <property type="match status" value="1"/>
</dbReference>
<accession>A0ABD0QX97</accession>
<reference evidence="1 2" key="1">
    <citation type="submission" date="2024-05" db="EMBL/GenBank/DDBJ databases">
        <title>Genome sequencing and assembly of Indian major carp, Cirrhinus mrigala (Hamilton, 1822).</title>
        <authorList>
            <person name="Mohindra V."/>
            <person name="Chowdhury L.M."/>
            <person name="Lal K."/>
            <person name="Jena J.K."/>
        </authorList>
    </citation>
    <scope>NUCLEOTIDE SEQUENCE [LARGE SCALE GENOMIC DNA]</scope>
    <source>
        <strain evidence="1">CM1030</strain>
        <tissue evidence="1">Blood</tissue>
    </source>
</reference>
<dbReference type="PANTHER" id="PTHR15503:SF22">
    <property type="entry name" value="TRANSPOSON TY3-I GAG POLYPROTEIN"/>
    <property type="match status" value="1"/>
</dbReference>
<dbReference type="InterPro" id="IPR021109">
    <property type="entry name" value="Peptidase_aspartic_dom_sf"/>
</dbReference>
<dbReference type="Proteomes" id="UP001529510">
    <property type="component" value="Unassembled WGS sequence"/>
</dbReference>
<dbReference type="InterPro" id="IPR032567">
    <property type="entry name" value="RTL1-rel"/>
</dbReference>
<dbReference type="PANTHER" id="PTHR15503">
    <property type="entry name" value="LDOC1 RELATED"/>
    <property type="match status" value="1"/>
</dbReference>
<proteinExistence type="predicted"/>
<dbReference type="AlphaFoldDB" id="A0ABD0QX97"/>
<sequence>ITALTEDIMMQVGTQHSEILRFDVIHLPNHPLILGLPWLRKHDPHISWSKGEIQQWSSQSHNLCIPSESTIPVNTITYAESSVEVPGLPAEYHALAIAFSKHKASLLPPHRPSDCAIELIPGSTPPKGRIFPLSQPKSEAMKKYVEEELAKGFIRPSTSPATAGFFFVKKDGTLSTVLLPNETLNSSRGHRRPSRPLQTLSHGSQWPLFFITQILRSLS</sequence>